<sequence length="174" mass="18372">MALFLALVLVVLLGLTSASSAQDIDLVDLFASGGSPTGMLFELLGDTDNYRVRDVLQQIPLAMLTQSDEFKQTSATVAETAGFDCNLTGVDPACFLEEFAGHVGAPWKTREIDTQKAADLVTRFLQPHGLTMSGAIALCIISPAAMPFLTDTETSGISAASVINEAKTACRKSV</sequence>
<dbReference type="EMBL" id="AHZU02000070">
    <property type="protein sequence ID" value="KFG48871.1"/>
    <property type="molecule type" value="Genomic_DNA"/>
</dbReference>
<evidence type="ECO:0000313" key="3">
    <source>
        <dbReference type="Proteomes" id="UP000028837"/>
    </source>
</evidence>
<dbReference type="VEuPathDB" id="ToxoDB:TGDOM2_233360"/>
<evidence type="ECO:0000313" key="2">
    <source>
        <dbReference type="EMBL" id="KFG48871.1"/>
    </source>
</evidence>
<proteinExistence type="predicted"/>
<evidence type="ECO:0008006" key="4">
    <source>
        <dbReference type="Google" id="ProtNLM"/>
    </source>
</evidence>
<protein>
    <recommendedName>
        <fullName evidence="4">Transmembrane protein</fullName>
    </recommendedName>
</protein>
<keyword evidence="1" id="KW-0732">Signal</keyword>
<dbReference type="OrthoDB" id="329815at2759"/>
<evidence type="ECO:0000256" key="1">
    <source>
        <dbReference type="SAM" id="SignalP"/>
    </source>
</evidence>
<comment type="caution">
    <text evidence="2">The sequence shown here is derived from an EMBL/GenBank/DDBJ whole genome shotgun (WGS) entry which is preliminary data.</text>
</comment>
<reference evidence="2 3" key="1">
    <citation type="submission" date="2014-02" db="EMBL/GenBank/DDBJ databases">
        <authorList>
            <person name="Sibley D."/>
            <person name="Venepally P."/>
            <person name="Karamycheva S."/>
            <person name="Hadjithomas M."/>
            <person name="Khan A."/>
            <person name="Brunk B."/>
            <person name="Roos D."/>
            <person name="Caler E."/>
            <person name="Lorenzi H."/>
        </authorList>
    </citation>
    <scope>NUCLEOTIDE SEQUENCE [LARGE SCALE GENOMIC DNA]</scope>
    <source>
        <strain evidence="2 3">GAB2-2007-GAL-DOM2</strain>
    </source>
</reference>
<name>A0A086KWV3_TOXGO</name>
<feature type="signal peptide" evidence="1">
    <location>
        <begin position="1"/>
        <end position="21"/>
    </location>
</feature>
<organism evidence="2 3">
    <name type="scientific">Toxoplasma gondii GAB2-2007-GAL-DOM2</name>
    <dbReference type="NCBI Taxonomy" id="1130820"/>
    <lineage>
        <taxon>Eukaryota</taxon>
        <taxon>Sar</taxon>
        <taxon>Alveolata</taxon>
        <taxon>Apicomplexa</taxon>
        <taxon>Conoidasida</taxon>
        <taxon>Coccidia</taxon>
        <taxon>Eucoccidiorida</taxon>
        <taxon>Eimeriorina</taxon>
        <taxon>Sarcocystidae</taxon>
        <taxon>Toxoplasma</taxon>
    </lineage>
</organism>
<dbReference type="AlphaFoldDB" id="A0A086KWV3"/>
<accession>A0A086KWV3</accession>
<feature type="chain" id="PRO_5001809724" description="Transmembrane protein" evidence="1">
    <location>
        <begin position="22"/>
        <end position="174"/>
    </location>
</feature>
<gene>
    <name evidence="2" type="ORF">TGDOM2_233360</name>
</gene>
<dbReference type="Proteomes" id="UP000028837">
    <property type="component" value="Unassembled WGS sequence"/>
</dbReference>